<evidence type="ECO:0000256" key="5">
    <source>
        <dbReference type="ARBA" id="ARBA00023274"/>
    </source>
</evidence>
<dbReference type="InterPro" id="IPR010729">
    <property type="entry name" value="Ribosomal_uL29_mit"/>
</dbReference>
<comment type="subcellular location">
    <subcellularLocation>
        <location evidence="1">Mitochondrion</location>
    </subcellularLocation>
</comment>
<dbReference type="GO" id="GO:0005762">
    <property type="term" value="C:mitochondrial large ribosomal subunit"/>
    <property type="evidence" value="ECO:0007669"/>
    <property type="project" value="TreeGrafter"/>
</dbReference>
<dbReference type="Pfam" id="PF06984">
    <property type="entry name" value="MRP-L47"/>
    <property type="match status" value="1"/>
</dbReference>
<dbReference type="GO" id="GO:0003735">
    <property type="term" value="F:structural constituent of ribosome"/>
    <property type="evidence" value="ECO:0007669"/>
    <property type="project" value="InterPro"/>
</dbReference>
<keyword evidence="5" id="KW-0687">Ribonucleoprotein</keyword>
<evidence type="ECO:0000256" key="1">
    <source>
        <dbReference type="ARBA" id="ARBA00004173"/>
    </source>
</evidence>
<dbReference type="EMBL" id="OW240913">
    <property type="protein sequence ID" value="CAH2247757.1"/>
    <property type="molecule type" value="Genomic_DNA"/>
</dbReference>
<sequence>MAARVSMLVSGCRQLWMSRSLQPPGRIPGGLSGIFFHAVRKSTSESPALQQDASIPLSSVCSGLQEFFDDPKNWGETVKSGDAWTIKQLRGKSDEDLHKLWYVLLKEKNMLLTLEQESKRQRVAMPSHERLSKVNKSMKRLDIVLKEREDSLRLLQTGQEKPYPGDWRKDVFGETNWYTYKEWPMPWYMNRGYKKKNFFALPYVDHYVRLKIEKQLRCKARRINAEKEKKRDLEERFPHLANKS</sequence>
<dbReference type="Gene3D" id="6.10.330.20">
    <property type="match status" value="1"/>
</dbReference>
<dbReference type="Proteomes" id="UP001295444">
    <property type="component" value="Chromosome 02"/>
</dbReference>
<dbReference type="InterPro" id="IPR038340">
    <property type="entry name" value="MRP-L47_sf"/>
</dbReference>
<evidence type="ECO:0000313" key="9">
    <source>
        <dbReference type="Proteomes" id="UP001295444"/>
    </source>
</evidence>
<proteinExistence type="inferred from homology"/>
<organism evidence="8 9">
    <name type="scientific">Pelobates cultripes</name>
    <name type="common">Western spadefoot toad</name>
    <dbReference type="NCBI Taxonomy" id="61616"/>
    <lineage>
        <taxon>Eukaryota</taxon>
        <taxon>Metazoa</taxon>
        <taxon>Chordata</taxon>
        <taxon>Craniata</taxon>
        <taxon>Vertebrata</taxon>
        <taxon>Euteleostomi</taxon>
        <taxon>Amphibia</taxon>
        <taxon>Batrachia</taxon>
        <taxon>Anura</taxon>
        <taxon>Pelobatoidea</taxon>
        <taxon>Pelobatidae</taxon>
        <taxon>Pelobates</taxon>
    </lineage>
</organism>
<dbReference type="GO" id="GO:0032543">
    <property type="term" value="P:mitochondrial translation"/>
    <property type="evidence" value="ECO:0007669"/>
    <property type="project" value="TreeGrafter"/>
</dbReference>
<evidence type="ECO:0000256" key="2">
    <source>
        <dbReference type="ARBA" id="ARBA00009254"/>
    </source>
</evidence>
<keyword evidence="3" id="KW-0689">Ribosomal protein</keyword>
<keyword evidence="7" id="KW-0175">Coiled coil</keyword>
<evidence type="ECO:0000256" key="6">
    <source>
        <dbReference type="ARBA" id="ARBA00035289"/>
    </source>
</evidence>
<comment type="similarity">
    <text evidence="2">Belongs to the universal ribosomal protein uL29 family.</text>
</comment>
<reference evidence="8" key="1">
    <citation type="submission" date="2022-03" db="EMBL/GenBank/DDBJ databases">
        <authorList>
            <person name="Alioto T."/>
            <person name="Alioto T."/>
            <person name="Gomez Garrido J."/>
        </authorList>
    </citation>
    <scope>NUCLEOTIDE SEQUENCE</scope>
</reference>
<evidence type="ECO:0000256" key="4">
    <source>
        <dbReference type="ARBA" id="ARBA00023128"/>
    </source>
</evidence>
<keyword evidence="9" id="KW-1185">Reference proteome</keyword>
<keyword evidence="4" id="KW-0496">Mitochondrion</keyword>
<evidence type="ECO:0000313" key="8">
    <source>
        <dbReference type="EMBL" id="CAH2247757.1"/>
    </source>
</evidence>
<accession>A0AAD1RCB1</accession>
<evidence type="ECO:0000256" key="3">
    <source>
        <dbReference type="ARBA" id="ARBA00022980"/>
    </source>
</evidence>
<evidence type="ECO:0000256" key="7">
    <source>
        <dbReference type="SAM" id="Coils"/>
    </source>
</evidence>
<gene>
    <name evidence="8" type="ORF">PECUL_23A042940</name>
</gene>
<dbReference type="PANTHER" id="PTHR21183">
    <property type="entry name" value="RIBOSOMAL PROTEIN L47, MITOCHONDRIAL-RELATED"/>
    <property type="match status" value="1"/>
</dbReference>
<feature type="coiled-coil region" evidence="7">
    <location>
        <begin position="216"/>
        <end position="243"/>
    </location>
</feature>
<dbReference type="PANTHER" id="PTHR21183:SF18">
    <property type="entry name" value="LARGE RIBOSOMAL SUBUNIT PROTEIN UL29M"/>
    <property type="match status" value="1"/>
</dbReference>
<dbReference type="AlphaFoldDB" id="A0AAD1RCB1"/>
<name>A0AAD1RCB1_PELCU</name>
<protein>
    <recommendedName>
        <fullName evidence="6">Large ribosomal subunit protein uL29m</fullName>
    </recommendedName>
</protein>